<evidence type="ECO:0000313" key="2">
    <source>
        <dbReference type="Proteomes" id="UP000288388"/>
    </source>
</evidence>
<organism evidence="1 2">
    <name type="scientific">Enterococcus avium</name>
    <name type="common">Streptococcus avium</name>
    <dbReference type="NCBI Taxonomy" id="33945"/>
    <lineage>
        <taxon>Bacteria</taxon>
        <taxon>Bacillati</taxon>
        <taxon>Bacillota</taxon>
        <taxon>Bacilli</taxon>
        <taxon>Lactobacillales</taxon>
        <taxon>Enterococcaceae</taxon>
        <taxon>Enterococcus</taxon>
    </lineage>
</organism>
<name>A0A437UKZ2_ENTAV</name>
<dbReference type="Proteomes" id="UP000288388">
    <property type="component" value="Unassembled WGS sequence"/>
</dbReference>
<dbReference type="InterPro" id="IPR014825">
    <property type="entry name" value="DNA_alkylation"/>
</dbReference>
<proteinExistence type="predicted"/>
<evidence type="ECO:0000313" key="1">
    <source>
        <dbReference type="EMBL" id="RVU94327.1"/>
    </source>
</evidence>
<accession>A0A437UKZ2</accession>
<dbReference type="EMBL" id="RYZS01000001">
    <property type="protein sequence ID" value="RVU94327.1"/>
    <property type="molecule type" value="Genomic_DNA"/>
</dbReference>
<reference evidence="1 2" key="1">
    <citation type="submission" date="2018-12" db="EMBL/GenBank/DDBJ databases">
        <title>A novel vanA-carrying plasmid in a clinical isolate of Enterococcus avium.</title>
        <authorList>
            <person name="Bernasconi O.J."/>
            <person name="Luzzaro F."/>
            <person name="Endimiani A."/>
        </authorList>
    </citation>
    <scope>NUCLEOTIDE SEQUENCE [LARGE SCALE GENOMIC DNA]</scope>
    <source>
        <strain evidence="1 2">LC0559/18</strain>
    </source>
</reference>
<sequence>MKHKDHYNDQYILDLSEKLTQAVPDFNKETFSNSLIGKLEDKELFARFDFIVDALETNLGSDYRENLQAFYQILGPELEQSSGMFSFGWWLWPLGRYVERHGNEDWKASLAFLKELTKRFTGEYAIRPLLKEHPQEVMKELIDWSKDPNVHVRRLACEGVRIRLPWSEKIYVALDEFEHYAEILTNLKDDPEKFVQKSVGNNLNDLYKDAPEKADFLISEWQKTPTTKAQEWIIKHGRRNQK</sequence>
<dbReference type="RefSeq" id="WP_127978497.1">
    <property type="nucleotide sequence ID" value="NZ_JAEMPA010000330.1"/>
</dbReference>
<dbReference type="InterPro" id="IPR016024">
    <property type="entry name" value="ARM-type_fold"/>
</dbReference>
<comment type="caution">
    <text evidence="1">The sequence shown here is derived from an EMBL/GenBank/DDBJ whole genome shotgun (WGS) entry which is preliminary data.</text>
</comment>
<dbReference type="AlphaFoldDB" id="A0A437UKZ2"/>
<dbReference type="Gene3D" id="1.25.40.290">
    <property type="entry name" value="ARM repeat domains"/>
    <property type="match status" value="1"/>
</dbReference>
<protein>
    <submittedName>
        <fullName evidence="1">DNA alkylation repair protein</fullName>
    </submittedName>
</protein>
<dbReference type="Pfam" id="PF08713">
    <property type="entry name" value="DNA_alkylation"/>
    <property type="match status" value="1"/>
</dbReference>
<dbReference type="SUPFAM" id="SSF48371">
    <property type="entry name" value="ARM repeat"/>
    <property type="match status" value="1"/>
</dbReference>
<gene>
    <name evidence="1" type="ORF">EK398_05415</name>
</gene>